<evidence type="ECO:0000313" key="2">
    <source>
        <dbReference type="EMBL" id="ASJ01948.1"/>
    </source>
</evidence>
<keyword evidence="1" id="KW-1277">Toxin-antitoxin system</keyword>
<name>A0A2Z2MJ17_THEPR</name>
<dbReference type="OrthoDB" id="231302at2157"/>
<dbReference type="GeneID" id="33318955"/>
<proteinExistence type="predicted"/>
<sequence length="72" mass="8342">MVKTITAPDDVYSELLRIKGNNSFDDLFRELLNERKENTDALRHIAGILSEGEYKEAKKRVNELNEMSWGKT</sequence>
<dbReference type="Proteomes" id="UP000250179">
    <property type="component" value="Chromosome"/>
</dbReference>
<dbReference type="InterPro" id="IPR003847">
    <property type="entry name" value="Put_antitoxin"/>
</dbReference>
<evidence type="ECO:0000256" key="1">
    <source>
        <dbReference type="ARBA" id="ARBA00022649"/>
    </source>
</evidence>
<dbReference type="AlphaFoldDB" id="A0A2Z2MJ17"/>
<organism evidence="2 3">
    <name type="scientific">Thermococcus profundus</name>
    <dbReference type="NCBI Taxonomy" id="49899"/>
    <lineage>
        <taxon>Archaea</taxon>
        <taxon>Methanobacteriati</taxon>
        <taxon>Methanobacteriota</taxon>
        <taxon>Thermococci</taxon>
        <taxon>Thermococcales</taxon>
        <taxon>Thermococcaceae</taxon>
        <taxon>Thermococcus</taxon>
    </lineage>
</organism>
<accession>A0A2Z2MJ17</accession>
<reference evidence="2 3" key="1">
    <citation type="submission" date="2016-03" db="EMBL/GenBank/DDBJ databases">
        <title>Complete genome sequence of Thermococcus profundus strain DT5432.</title>
        <authorList>
            <person name="Oger P.M."/>
        </authorList>
    </citation>
    <scope>NUCLEOTIDE SEQUENCE [LARGE SCALE GENOMIC DNA]</scope>
    <source>
        <strain evidence="2 3">DT 5432</strain>
    </source>
</reference>
<protein>
    <submittedName>
        <fullName evidence="2">Antitoxin</fullName>
    </submittedName>
</protein>
<dbReference type="Pfam" id="PF02697">
    <property type="entry name" value="VAPB_antitox"/>
    <property type="match status" value="1"/>
</dbReference>
<dbReference type="RefSeq" id="WP_088857218.1">
    <property type="nucleotide sequence ID" value="NZ_CP014862.1"/>
</dbReference>
<keyword evidence="3" id="KW-1185">Reference proteome</keyword>
<dbReference type="EMBL" id="CP014862">
    <property type="protein sequence ID" value="ASJ01948.1"/>
    <property type="molecule type" value="Genomic_DNA"/>
</dbReference>
<evidence type="ECO:0000313" key="3">
    <source>
        <dbReference type="Proteomes" id="UP000250179"/>
    </source>
</evidence>
<gene>
    <name evidence="2" type="ORF">A3L09_01055</name>
</gene>
<dbReference type="KEGG" id="tprf:A3L09_01055"/>